<evidence type="ECO:0000313" key="3">
    <source>
        <dbReference type="Proteomes" id="UP000464524"/>
    </source>
</evidence>
<keyword evidence="3" id="KW-1185">Reference proteome</keyword>
<dbReference type="GO" id="GO:0016787">
    <property type="term" value="F:hydrolase activity"/>
    <property type="evidence" value="ECO:0007669"/>
    <property type="project" value="InterPro"/>
</dbReference>
<dbReference type="Proteomes" id="UP000464524">
    <property type="component" value="Chromosome"/>
</dbReference>
<dbReference type="EMBL" id="CP047656">
    <property type="protein sequence ID" value="QHJ10782.1"/>
    <property type="molecule type" value="Genomic_DNA"/>
</dbReference>
<evidence type="ECO:0000256" key="1">
    <source>
        <dbReference type="SAM" id="SignalP"/>
    </source>
</evidence>
<evidence type="ECO:0008006" key="4">
    <source>
        <dbReference type="Google" id="ProtNLM"/>
    </source>
</evidence>
<dbReference type="KEGG" id="pmes:FX988_01003"/>
<accession>A0A857JHK8</accession>
<reference evidence="2 3" key="1">
    <citation type="submission" date="2019-12" db="EMBL/GenBank/DDBJ databases">
        <title>Genome sequencing and assembly of endphytes of Porphyra tenera.</title>
        <authorList>
            <person name="Park J.M."/>
            <person name="Shin R."/>
            <person name="Jo S.H."/>
        </authorList>
    </citation>
    <scope>NUCLEOTIDE SEQUENCE [LARGE SCALE GENOMIC DNA]</scope>
    <source>
        <strain evidence="2 3">GPM4</strain>
    </source>
</reference>
<name>A0A857JHK8_9ALTE</name>
<dbReference type="InterPro" id="IPR004963">
    <property type="entry name" value="PAE/NOTUM"/>
</dbReference>
<dbReference type="RefSeq" id="WP_160178604.1">
    <property type="nucleotide sequence ID" value="NZ_CP047656.1"/>
</dbReference>
<dbReference type="Pfam" id="PF03283">
    <property type="entry name" value="PAE"/>
    <property type="match status" value="1"/>
</dbReference>
<feature type="signal peptide" evidence="1">
    <location>
        <begin position="1"/>
        <end position="20"/>
    </location>
</feature>
<keyword evidence="1" id="KW-0732">Signal</keyword>
<dbReference type="OrthoDB" id="9802991at2"/>
<dbReference type="PANTHER" id="PTHR21562">
    <property type="entry name" value="NOTUM-RELATED"/>
    <property type="match status" value="1"/>
</dbReference>
<feature type="chain" id="PRO_5032987194" description="Pectinacetylesterase" evidence="1">
    <location>
        <begin position="21"/>
        <end position="433"/>
    </location>
</feature>
<organism evidence="2 3">
    <name type="scientific">Paraglaciecola mesophila</name>
    <dbReference type="NCBI Taxonomy" id="197222"/>
    <lineage>
        <taxon>Bacteria</taxon>
        <taxon>Pseudomonadati</taxon>
        <taxon>Pseudomonadota</taxon>
        <taxon>Gammaproteobacteria</taxon>
        <taxon>Alteromonadales</taxon>
        <taxon>Alteromonadaceae</taxon>
        <taxon>Paraglaciecola</taxon>
    </lineage>
</organism>
<proteinExistence type="predicted"/>
<protein>
    <recommendedName>
        <fullName evidence="4">Pectinacetylesterase</fullName>
    </recommendedName>
</protein>
<gene>
    <name evidence="2" type="ORF">FX988_01003</name>
</gene>
<evidence type="ECO:0000313" key="2">
    <source>
        <dbReference type="EMBL" id="QHJ10782.1"/>
    </source>
</evidence>
<dbReference type="AlphaFoldDB" id="A0A857JHK8"/>
<sequence>MKSKYLVSVIVLLTSLPALAKQHHNQHHKNEWQTIPVASQMEIIDASGQAKTITPSCAFDTVPNPLDGTPLDNSFQFYFKQGKSKNVLVYFNGGGSCWNDATCVASLALEAVEGDRPTYNPSILQENSPVDAGGVFDDSNRRNPFKDWSKVFIPYCTGDLHAGSSEVVYTDVDGSITGFPGAPVPVKHKGFDNFLAVQDWMKSHFKERRWHKNAINKMLVTGSSAGGYGATLNFPYLQAAFPRAKAMLFADASASIVSEGFVDDVFRSGSPWNFENTLPTIFRSGLGTYTAADLNVDLFQRLSYRYPRSRFAQYTTEFDGVQVLFNKVMDQIDQGNTNPFTWALQPSDYLYFADWNARMTASFGQIADTTRNYQYYIGEGSIHTILTDDFATEAQPHPFYDERSAQGVRFTSWLNYFVNARWFYPISLAYEGQ</sequence>
<dbReference type="PANTHER" id="PTHR21562:SF83">
    <property type="entry name" value="PECTIN ACETYLESTERASE 4"/>
    <property type="match status" value="1"/>
</dbReference>